<dbReference type="EMBL" id="AFNH02001102">
    <property type="protein sequence ID" value="EZG44377.1"/>
    <property type="molecule type" value="Genomic_DNA"/>
</dbReference>
<dbReference type="Pfam" id="PF01866">
    <property type="entry name" value="Diphthamide_syn"/>
    <property type="match status" value="1"/>
</dbReference>
<protein>
    <submittedName>
        <fullName evidence="1">Diphthamide synthesis protein</fullName>
    </submittedName>
</protein>
<dbReference type="Gene3D" id="3.40.50.11860">
    <property type="entry name" value="Diphthamide synthesis DPH1/DPH2 domain 3"/>
    <property type="match status" value="1"/>
</dbReference>
<sequence>MLTTPREDNFGSDSQPLWIEQIRTFVETGRYERVAVQVNYEDLPLILTTLATGVQRAMQAAVAGSTVAGSTVAGSTVAGSAVAGRADPVVFFLSDQVDGCYCDNYKHAKHYEAQSLIHFGRYCDCGEVDRIPTLHVPFVSYMPVGTSADDCQPRVTAECKRVISKDDAILLLHIPNVPEPVSYTAREGLCYFDINEVQPRVQTRVQSRVQTRVQSRVQTRVSYNSTITEDEPWEVEPLQPLAPEDLSEILERLSKRYLVDKFRYKRYSMSSLPMSSLPMSDLPMSDLFSVSNRYTYGIAAMGDRVGLVYGETLSGPVKRQIDLLHDLLRAEDKTVTNISCHPLTNEKLENFQDIDFFIHLACPSVLVKRCFQQRKTFRRRVITAFEYILGLDIETENCSDDASTRIDFNGRYVLDAHDFMYQFEPTLRQHIKQKLVTNQQAREGLELAGEVKENRIQLHEAALSVMGSNAPLISYRDRSYQGVPESDDDEGNDIHQIVKGRSGHASLYKHERCY</sequence>
<keyword evidence="2" id="KW-1185">Reference proteome</keyword>
<evidence type="ECO:0000313" key="1">
    <source>
        <dbReference type="EMBL" id="EZG44377.1"/>
    </source>
</evidence>
<gene>
    <name evidence="1" type="ORF">GNI_148200</name>
</gene>
<proteinExistence type="predicted"/>
<organism evidence="1 2">
    <name type="scientific">Gregarina niphandrodes</name>
    <name type="common">Septate eugregarine</name>
    <dbReference type="NCBI Taxonomy" id="110365"/>
    <lineage>
        <taxon>Eukaryota</taxon>
        <taxon>Sar</taxon>
        <taxon>Alveolata</taxon>
        <taxon>Apicomplexa</taxon>
        <taxon>Conoidasida</taxon>
        <taxon>Gregarinasina</taxon>
        <taxon>Eugregarinorida</taxon>
        <taxon>Gregarinidae</taxon>
        <taxon>Gregarina</taxon>
    </lineage>
</organism>
<accession>A0A023AZR1</accession>
<dbReference type="InterPro" id="IPR042265">
    <property type="entry name" value="DPH1/DPH2_3"/>
</dbReference>
<dbReference type="Proteomes" id="UP000019763">
    <property type="component" value="Unassembled WGS sequence"/>
</dbReference>
<dbReference type="GO" id="GO:0017183">
    <property type="term" value="P:protein histidyl modification to diphthamide"/>
    <property type="evidence" value="ECO:0007669"/>
    <property type="project" value="InterPro"/>
</dbReference>
<dbReference type="RefSeq" id="XP_011132692.1">
    <property type="nucleotide sequence ID" value="XM_011134390.1"/>
</dbReference>
<dbReference type="SFLD" id="SFLDS00032">
    <property type="entry name" value="Radical_SAM_3-amino-3-carboxyp"/>
    <property type="match status" value="1"/>
</dbReference>
<dbReference type="PANTHER" id="PTHR10762">
    <property type="entry name" value="DIPHTHAMIDE BIOSYNTHESIS PROTEIN"/>
    <property type="match status" value="1"/>
</dbReference>
<dbReference type="InterPro" id="IPR016435">
    <property type="entry name" value="DPH1/DPH2"/>
</dbReference>
<reference evidence="1" key="1">
    <citation type="submission" date="2013-12" db="EMBL/GenBank/DDBJ databases">
        <authorList>
            <person name="Omoto C.K."/>
            <person name="Sibley D."/>
            <person name="Venepally P."/>
            <person name="Hadjithomas M."/>
            <person name="Karamycheva S."/>
            <person name="Brunk B."/>
            <person name="Roos D."/>
            <person name="Caler E."/>
            <person name="Lorenzi H."/>
        </authorList>
    </citation>
    <scope>NUCLEOTIDE SEQUENCE</scope>
</reference>
<comment type="caution">
    <text evidence="1">The sequence shown here is derived from an EMBL/GenBank/DDBJ whole genome shotgun (WGS) entry which is preliminary data.</text>
</comment>
<dbReference type="GO" id="GO:0090560">
    <property type="term" value="F:2-(3-amino-3-carboxypropyl)histidine synthase activity"/>
    <property type="evidence" value="ECO:0007669"/>
    <property type="project" value="InterPro"/>
</dbReference>
<name>A0A023AZR1_GRENI</name>
<evidence type="ECO:0000313" key="2">
    <source>
        <dbReference type="Proteomes" id="UP000019763"/>
    </source>
</evidence>
<dbReference type="AlphaFoldDB" id="A0A023AZR1"/>
<dbReference type="GeneID" id="22915183"/>
<dbReference type="VEuPathDB" id="CryptoDB:GNI_148200"/>
<dbReference type="PANTHER" id="PTHR10762:SF2">
    <property type="entry name" value="2-(3-AMINO-3-CARBOXYPROPYL)HISTIDINE SYNTHASE SUBUNIT 2"/>
    <property type="match status" value="1"/>
</dbReference>